<name>A0A4Y5SIM0_9EURY</name>
<dbReference type="Pfam" id="PF01954">
    <property type="entry name" value="AF2212-like"/>
    <property type="match status" value="1"/>
</dbReference>
<dbReference type="Gene3D" id="4.10.1150.10">
    <property type="entry name" value="AF2212/PG0164-like"/>
    <property type="match status" value="1"/>
</dbReference>
<dbReference type="SUPFAM" id="SSF141694">
    <property type="entry name" value="AF2212/PG0164-like"/>
    <property type="match status" value="1"/>
</dbReference>
<evidence type="ECO:0000256" key="1">
    <source>
        <dbReference type="ARBA" id="ARBA00006615"/>
    </source>
</evidence>
<evidence type="ECO:0000256" key="3">
    <source>
        <dbReference type="RuleBase" id="RU368051"/>
    </source>
</evidence>
<dbReference type="AlphaFoldDB" id="A0A4Y5SIM0"/>
<gene>
    <name evidence="4" type="ORF">FH039_02035</name>
</gene>
<keyword evidence="2 3" id="KW-1277">Toxin-antitoxin system</keyword>
<evidence type="ECO:0000256" key="2">
    <source>
        <dbReference type="ARBA" id="ARBA00022649"/>
    </source>
</evidence>
<dbReference type="InterPro" id="IPR024069">
    <property type="entry name" value="AF2212-like_dom_sf"/>
</dbReference>
<sequence>MSKAIETVYENGVVKPLKPLSLPSKRLIVYIEEKRFSELIDELELEAREDVDRSVAAVRGRNYEGSS</sequence>
<evidence type="ECO:0000313" key="4">
    <source>
        <dbReference type="EMBL" id="QDA30638.1"/>
    </source>
</evidence>
<accession>A0A4Y5SIM0</accession>
<reference evidence="4 5" key="1">
    <citation type="submission" date="2019-06" db="EMBL/GenBank/DDBJ databases">
        <title>Thermococcus indicus sp. nov., a Fe(III)-reducing hyperthermophilic archaeon isolated from the Onnuri vent field of the Central Indian Ocean ridge.</title>
        <authorList>
            <person name="Lim J.K."/>
            <person name="Kim Y.J."/>
            <person name="Kwon K.K."/>
        </authorList>
    </citation>
    <scope>NUCLEOTIDE SEQUENCE [LARGE SCALE GENOMIC DNA]</scope>
    <source>
        <strain evidence="4 5">IOH1</strain>
    </source>
</reference>
<organism evidence="4 5">
    <name type="scientific">Thermococcus indicus</name>
    <dbReference type="NCBI Taxonomy" id="2586643"/>
    <lineage>
        <taxon>Archaea</taxon>
        <taxon>Methanobacteriati</taxon>
        <taxon>Methanobacteriota</taxon>
        <taxon>Thermococci</taxon>
        <taxon>Thermococcales</taxon>
        <taxon>Thermococcaceae</taxon>
        <taxon>Thermococcus</taxon>
    </lineage>
</organism>
<dbReference type="EMBL" id="CP040846">
    <property type="protein sequence ID" value="QDA30638.1"/>
    <property type="molecule type" value="Genomic_DNA"/>
</dbReference>
<dbReference type="InterPro" id="IPR008203">
    <property type="entry name" value="AF2212-like"/>
</dbReference>
<comment type="similarity">
    <text evidence="1 3">Belongs to the UPF0165 family.</text>
</comment>
<comment type="function">
    <text evidence="3">Antitoxin component of a type II toxin-antitoxin (TA) system.</text>
</comment>
<keyword evidence="5" id="KW-1185">Reference proteome</keyword>
<dbReference type="Proteomes" id="UP000306007">
    <property type="component" value="Chromosome"/>
</dbReference>
<proteinExistence type="inferred from homology"/>
<evidence type="ECO:0000313" key="5">
    <source>
        <dbReference type="Proteomes" id="UP000306007"/>
    </source>
</evidence>
<protein>
    <recommendedName>
        <fullName evidence="3">Antitoxin</fullName>
    </recommendedName>
</protein>
<dbReference type="KEGG" id="tic:FH039_02035"/>
<dbReference type="OrthoDB" id="116241at2157"/>